<dbReference type="KEGG" id="ehx:EMIHUDRAFT_430487"/>
<dbReference type="PROSITE" id="PS50089">
    <property type="entry name" value="ZF_RING_2"/>
    <property type="match status" value="1"/>
</dbReference>
<dbReference type="Proteomes" id="UP000013827">
    <property type="component" value="Unassembled WGS sequence"/>
</dbReference>
<keyword evidence="9" id="KW-0862">Zinc</keyword>
<accession>A0A0D3JFY5</accession>
<dbReference type="KEGG" id="ehx:EMIHUDRAFT_415010"/>
<dbReference type="HOGENOM" id="CLU_009823_3_1_1"/>
<evidence type="ECO:0000256" key="2">
    <source>
        <dbReference type="ARBA" id="ARBA00004906"/>
    </source>
</evidence>
<feature type="region of interest" description="Disordered" evidence="11">
    <location>
        <begin position="1"/>
        <end position="32"/>
    </location>
</feature>
<dbReference type="InterPro" id="IPR045840">
    <property type="entry name" value="Ariadne"/>
</dbReference>
<dbReference type="CDD" id="cd20356">
    <property type="entry name" value="Rcat_RBR_HHARI-like"/>
    <property type="match status" value="1"/>
</dbReference>
<keyword evidence="6" id="KW-0677">Repeat</keyword>
<sequence length="512" mass="57897">MSEAGSSDGYDEMSCSQEDTSDPEEEIFDSEPIRQQTQTFTVLDASECLALAQKEVDEVRELLCCSEEVASILMRQFRWNREKLTEEYLCDADKVLKRAGIHQGENLEIVHADGAVAVGGTSQPRGSLPDVQCLICYETSADYSALGCGHQFCNTCYTTFLAHKITDEGYNCVFATCPKPECSLVVSERLVHSLALPADKRAIFDKARRIERSYVDDNPNLKWCTAAGCGNAIRAPKGHLGVKCSCGQRFCFKCNDEDHAPCSCEELAKWMVKCRDDSETYNWLMSNTKACPKCATSIEKNGGCNHMTCKNSSCKFEFCWVCLGPWRIHRAGSYYSCNRYDPEKEKENPEAKKKDSSRAALERYLHYYTRFTNHHNSLKFEVEARAKMEEKIKEMEKQGDKTWIDCTYLKDANEALYECRYALQYTYVYAFYLPQGGNFRTHFEMNQTELEQQTEQLSEMLEKDVSEIHRAEVVHCFTMAKTRLTNLLELVAVRGSGSATDTSGGAGSSSDP</sequence>
<dbReference type="PaxDb" id="2903-EOD22420"/>
<dbReference type="Pfam" id="PF00097">
    <property type="entry name" value="zf-C3HC4"/>
    <property type="match status" value="1"/>
</dbReference>
<evidence type="ECO:0000256" key="7">
    <source>
        <dbReference type="ARBA" id="ARBA00022771"/>
    </source>
</evidence>
<reference evidence="14" key="2">
    <citation type="submission" date="2024-10" db="UniProtKB">
        <authorList>
            <consortium name="EnsemblProtists"/>
        </authorList>
    </citation>
    <scope>IDENTIFICATION</scope>
</reference>
<dbReference type="EnsemblProtists" id="EOD22420">
    <property type="protein sequence ID" value="EOD22420"/>
    <property type="gene ID" value="EMIHUDRAFT_430487"/>
</dbReference>
<reference evidence="15" key="1">
    <citation type="journal article" date="2013" name="Nature">
        <title>Pan genome of the phytoplankton Emiliania underpins its global distribution.</title>
        <authorList>
            <person name="Read B.A."/>
            <person name="Kegel J."/>
            <person name="Klute M.J."/>
            <person name="Kuo A."/>
            <person name="Lefebvre S.C."/>
            <person name="Maumus F."/>
            <person name="Mayer C."/>
            <person name="Miller J."/>
            <person name="Monier A."/>
            <person name="Salamov A."/>
            <person name="Young J."/>
            <person name="Aguilar M."/>
            <person name="Claverie J.M."/>
            <person name="Frickenhaus S."/>
            <person name="Gonzalez K."/>
            <person name="Herman E.K."/>
            <person name="Lin Y.C."/>
            <person name="Napier J."/>
            <person name="Ogata H."/>
            <person name="Sarno A.F."/>
            <person name="Shmutz J."/>
            <person name="Schroeder D."/>
            <person name="de Vargas C."/>
            <person name="Verret F."/>
            <person name="von Dassow P."/>
            <person name="Valentin K."/>
            <person name="Van de Peer Y."/>
            <person name="Wheeler G."/>
            <person name="Dacks J.B."/>
            <person name="Delwiche C.F."/>
            <person name="Dyhrman S.T."/>
            <person name="Glockner G."/>
            <person name="John U."/>
            <person name="Richards T."/>
            <person name="Worden A.Z."/>
            <person name="Zhang X."/>
            <person name="Grigoriev I.V."/>
            <person name="Allen A.E."/>
            <person name="Bidle K."/>
            <person name="Borodovsky M."/>
            <person name="Bowler C."/>
            <person name="Brownlee C."/>
            <person name="Cock J.M."/>
            <person name="Elias M."/>
            <person name="Gladyshev V.N."/>
            <person name="Groth M."/>
            <person name="Guda C."/>
            <person name="Hadaegh A."/>
            <person name="Iglesias-Rodriguez M.D."/>
            <person name="Jenkins J."/>
            <person name="Jones B.M."/>
            <person name="Lawson T."/>
            <person name="Leese F."/>
            <person name="Lindquist E."/>
            <person name="Lobanov A."/>
            <person name="Lomsadze A."/>
            <person name="Malik S.B."/>
            <person name="Marsh M.E."/>
            <person name="Mackinder L."/>
            <person name="Mock T."/>
            <person name="Mueller-Roeber B."/>
            <person name="Pagarete A."/>
            <person name="Parker M."/>
            <person name="Probert I."/>
            <person name="Quesneville H."/>
            <person name="Raines C."/>
            <person name="Rensing S.A."/>
            <person name="Riano-Pachon D.M."/>
            <person name="Richier S."/>
            <person name="Rokitta S."/>
            <person name="Shiraiwa Y."/>
            <person name="Soanes D.M."/>
            <person name="van der Giezen M."/>
            <person name="Wahlund T.M."/>
            <person name="Williams B."/>
            <person name="Wilson W."/>
            <person name="Wolfe G."/>
            <person name="Wurch L.L."/>
        </authorList>
    </citation>
    <scope>NUCLEOTIDE SEQUENCE</scope>
</reference>
<evidence type="ECO:0000256" key="6">
    <source>
        <dbReference type="ARBA" id="ARBA00022737"/>
    </source>
</evidence>
<dbReference type="GO" id="GO:0008270">
    <property type="term" value="F:zinc ion binding"/>
    <property type="evidence" value="ECO:0007669"/>
    <property type="project" value="UniProtKB-KW"/>
</dbReference>
<feature type="domain" description="RING-type" evidence="12">
    <location>
        <begin position="133"/>
        <end position="178"/>
    </location>
</feature>
<dbReference type="InterPro" id="IPR044066">
    <property type="entry name" value="TRIAD_supradom"/>
</dbReference>
<dbReference type="PANTHER" id="PTHR11685">
    <property type="entry name" value="RBR FAMILY RING FINGER AND IBR DOMAIN-CONTAINING"/>
    <property type="match status" value="1"/>
</dbReference>
<evidence type="ECO:0000313" key="15">
    <source>
        <dbReference type="Proteomes" id="UP000013827"/>
    </source>
</evidence>
<dbReference type="InterPro" id="IPR017907">
    <property type="entry name" value="Znf_RING_CS"/>
</dbReference>
<dbReference type="InterPro" id="IPR001841">
    <property type="entry name" value="Znf_RING"/>
</dbReference>
<dbReference type="PROSITE" id="PS00518">
    <property type="entry name" value="ZF_RING_1"/>
    <property type="match status" value="1"/>
</dbReference>
<dbReference type="Pfam" id="PF01485">
    <property type="entry name" value="IBR"/>
    <property type="match status" value="1"/>
</dbReference>
<evidence type="ECO:0000256" key="1">
    <source>
        <dbReference type="ARBA" id="ARBA00001798"/>
    </source>
</evidence>
<protein>
    <recommendedName>
        <fullName evidence="3">RBR-type E3 ubiquitin transferase</fullName>
        <ecNumber evidence="3">2.3.2.31</ecNumber>
    </recommendedName>
</protein>
<dbReference type="GO" id="GO:0061630">
    <property type="term" value="F:ubiquitin protein ligase activity"/>
    <property type="evidence" value="ECO:0007669"/>
    <property type="project" value="UniProtKB-EC"/>
</dbReference>
<dbReference type="EnsemblProtists" id="EOD38250">
    <property type="protein sequence ID" value="EOD38250"/>
    <property type="gene ID" value="EMIHUDRAFT_415010"/>
</dbReference>
<dbReference type="Pfam" id="PF19422">
    <property type="entry name" value="Ariadne"/>
    <property type="match status" value="1"/>
</dbReference>
<evidence type="ECO:0000259" key="12">
    <source>
        <dbReference type="PROSITE" id="PS50089"/>
    </source>
</evidence>
<evidence type="ECO:0000256" key="5">
    <source>
        <dbReference type="ARBA" id="ARBA00022723"/>
    </source>
</evidence>
<dbReference type="EC" id="2.3.2.31" evidence="3"/>
<dbReference type="GO" id="GO:0016567">
    <property type="term" value="P:protein ubiquitination"/>
    <property type="evidence" value="ECO:0007669"/>
    <property type="project" value="InterPro"/>
</dbReference>
<evidence type="ECO:0000256" key="9">
    <source>
        <dbReference type="ARBA" id="ARBA00022833"/>
    </source>
</evidence>
<evidence type="ECO:0000256" key="11">
    <source>
        <dbReference type="SAM" id="MobiDB-lite"/>
    </source>
</evidence>
<comment type="catalytic activity">
    <reaction evidence="1">
        <text>[E2 ubiquitin-conjugating enzyme]-S-ubiquitinyl-L-cysteine + [acceptor protein]-L-lysine = [E2 ubiquitin-conjugating enzyme]-L-cysteine + [acceptor protein]-N(6)-ubiquitinyl-L-lysine.</text>
        <dbReference type="EC" id="2.3.2.31"/>
    </reaction>
</comment>
<keyword evidence="5" id="KW-0479">Metal-binding</keyword>
<dbReference type="SMART" id="SM00647">
    <property type="entry name" value="IBR"/>
    <property type="match status" value="2"/>
</dbReference>
<dbReference type="RefSeq" id="XP_005774849.1">
    <property type="nucleotide sequence ID" value="XM_005774792.1"/>
</dbReference>
<evidence type="ECO:0000313" key="14">
    <source>
        <dbReference type="EnsemblProtists" id="EOD22420"/>
    </source>
</evidence>
<name>A0A0D3JFY5_EMIH1</name>
<evidence type="ECO:0000256" key="10">
    <source>
        <dbReference type="PROSITE-ProRule" id="PRU00175"/>
    </source>
</evidence>
<dbReference type="Gene3D" id="1.20.120.1750">
    <property type="match status" value="1"/>
</dbReference>
<dbReference type="InterPro" id="IPR048962">
    <property type="entry name" value="ARIH1-like_UBL"/>
</dbReference>
<dbReference type="FunFam" id="1.20.120.1750:FF:000002">
    <property type="entry name" value="RBR-type E3 ubiquitin transferase"/>
    <property type="match status" value="1"/>
</dbReference>
<dbReference type="GeneID" id="17267964"/>
<dbReference type="InterPro" id="IPR031127">
    <property type="entry name" value="E3_UB_ligase_RBR"/>
</dbReference>
<dbReference type="InterPro" id="IPR013083">
    <property type="entry name" value="Znf_RING/FYVE/PHD"/>
</dbReference>
<feature type="compositionally biased region" description="Acidic residues" evidence="11">
    <location>
        <begin position="19"/>
        <end position="29"/>
    </location>
</feature>
<dbReference type="CDD" id="cd20346">
    <property type="entry name" value="BRcat_RBR_ANKIB1"/>
    <property type="match status" value="1"/>
</dbReference>
<dbReference type="SUPFAM" id="SSF57850">
    <property type="entry name" value="RING/U-box"/>
    <property type="match status" value="3"/>
</dbReference>
<keyword evidence="4" id="KW-0808">Transferase</keyword>
<organism evidence="14 15">
    <name type="scientific">Emiliania huxleyi (strain CCMP1516)</name>
    <dbReference type="NCBI Taxonomy" id="280463"/>
    <lineage>
        <taxon>Eukaryota</taxon>
        <taxon>Haptista</taxon>
        <taxon>Haptophyta</taxon>
        <taxon>Prymnesiophyceae</taxon>
        <taxon>Isochrysidales</taxon>
        <taxon>Noelaerhabdaceae</taxon>
        <taxon>Emiliania</taxon>
    </lineage>
</organism>
<dbReference type="InterPro" id="IPR002867">
    <property type="entry name" value="IBR_dom"/>
</dbReference>
<feature type="domain" description="RING-type" evidence="13">
    <location>
        <begin position="129"/>
        <end position="341"/>
    </location>
</feature>
<dbReference type="GeneID" id="17283520"/>
<dbReference type="Gene3D" id="3.30.40.10">
    <property type="entry name" value="Zinc/RING finger domain, C3HC4 (zinc finger)"/>
    <property type="match status" value="1"/>
</dbReference>
<comment type="pathway">
    <text evidence="2">Protein modification; protein ubiquitination.</text>
</comment>
<dbReference type="InterPro" id="IPR018957">
    <property type="entry name" value="Znf_C3HC4_RING-type"/>
</dbReference>
<evidence type="ECO:0000256" key="4">
    <source>
        <dbReference type="ARBA" id="ARBA00022679"/>
    </source>
</evidence>
<dbReference type="PROSITE" id="PS51873">
    <property type="entry name" value="TRIAD"/>
    <property type="match status" value="1"/>
</dbReference>
<dbReference type="Pfam" id="PF21235">
    <property type="entry name" value="UBA_ARI1"/>
    <property type="match status" value="1"/>
</dbReference>
<dbReference type="eggNOG" id="KOG1815">
    <property type="taxonomic scope" value="Eukaryota"/>
</dbReference>
<proteinExistence type="predicted"/>
<evidence type="ECO:0000259" key="13">
    <source>
        <dbReference type="PROSITE" id="PS51873"/>
    </source>
</evidence>
<keyword evidence="7 10" id="KW-0863">Zinc-finger</keyword>
<dbReference type="AlphaFoldDB" id="A0A0D3JFY5"/>
<keyword evidence="15" id="KW-1185">Reference proteome</keyword>
<dbReference type="OMA" id="HRFCMIC"/>
<evidence type="ECO:0000256" key="3">
    <source>
        <dbReference type="ARBA" id="ARBA00012251"/>
    </source>
</evidence>
<dbReference type="InterPro" id="IPR054694">
    <property type="entry name" value="Parkin-like_IBR"/>
</dbReference>
<evidence type="ECO:0000256" key="8">
    <source>
        <dbReference type="ARBA" id="ARBA00022786"/>
    </source>
</evidence>
<dbReference type="STRING" id="2903.R1FGR8"/>
<keyword evidence="8" id="KW-0833">Ubl conjugation pathway</keyword>
<dbReference type="Pfam" id="PF22605">
    <property type="entry name" value="IBR_2"/>
    <property type="match status" value="1"/>
</dbReference>
<dbReference type="RefSeq" id="XP_005790679.1">
    <property type="nucleotide sequence ID" value="XM_005790622.1"/>
</dbReference>